<proteinExistence type="predicted"/>
<sequence>MFDRIGRYQASFFGNLADLGPSPEVSSNLLMLFKDKNLLPSTFQEISPQTPRPQTRLLLSSQNNEWNLHFATHRLDIEKNATDPKGSNLGTAEEFAEQAHEFFTRILTEFKKKGNRISLITSGLLKEMPQEKLADIYDKLFKQIPFYGDNPPFEWNTRSVARMTLEINGIQESINVITNINRVRGQLMQPDNILEFDRIEIGFDINTIQGNQETRFSVDAIGSFFSGANEIRNQILKDVEVFLDV</sequence>
<evidence type="ECO:0000313" key="1">
    <source>
        <dbReference type="EMBL" id="QNO41636.1"/>
    </source>
</evidence>
<dbReference type="EMBL" id="MT630654">
    <property type="protein sequence ID" value="QNO41636.1"/>
    <property type="molecule type" value="Genomic_DNA"/>
</dbReference>
<dbReference type="AlphaFoldDB" id="A0A7G9Y0V2"/>
<protein>
    <submittedName>
        <fullName evidence="1">Uncharacterized protein</fullName>
    </submittedName>
</protein>
<reference evidence="1" key="1">
    <citation type="submission" date="2020-06" db="EMBL/GenBank/DDBJ databases">
        <title>Unique genomic features of the anaerobic methanotrophic archaea.</title>
        <authorList>
            <person name="Chadwick G.L."/>
            <person name="Skennerton C.T."/>
            <person name="Laso-Perez R."/>
            <person name="Leu A.O."/>
            <person name="Speth D.R."/>
            <person name="Yu H."/>
            <person name="Morgan-Lang C."/>
            <person name="Hatzenpichler R."/>
            <person name="Goudeau D."/>
            <person name="Malmstrom R."/>
            <person name="Brazelton W.J."/>
            <person name="Woyke T."/>
            <person name="Hallam S.J."/>
            <person name="Tyson G.W."/>
            <person name="Wegener G."/>
            <person name="Boetius A."/>
            <person name="Orphan V."/>
        </authorList>
    </citation>
    <scope>NUCLEOTIDE SEQUENCE</scope>
</reference>
<gene>
    <name evidence="1" type="ORF">AJMLGAKO_00014</name>
</gene>
<name>A0A7G9Y0V2_9EURY</name>
<organism evidence="1">
    <name type="scientific">Candidatus Methanogaster sp. ANME-2c ERB4</name>
    <dbReference type="NCBI Taxonomy" id="2759911"/>
    <lineage>
        <taxon>Archaea</taxon>
        <taxon>Methanobacteriati</taxon>
        <taxon>Methanobacteriota</taxon>
        <taxon>Stenosarchaea group</taxon>
        <taxon>Methanomicrobia</taxon>
        <taxon>Methanosarcinales</taxon>
        <taxon>ANME-2 cluster</taxon>
        <taxon>Candidatus Methanogasteraceae</taxon>
        <taxon>Candidatus Methanogaster</taxon>
    </lineage>
</organism>
<accession>A0A7G9Y0V2</accession>